<protein>
    <recommendedName>
        <fullName evidence="2">Myb-like domain-containing protein</fullName>
    </recommendedName>
</protein>
<accession>A0AAV9J0V5</accession>
<proteinExistence type="predicted"/>
<keyword evidence="4" id="KW-1185">Reference proteome</keyword>
<evidence type="ECO:0000259" key="2">
    <source>
        <dbReference type="PROSITE" id="PS50090"/>
    </source>
</evidence>
<dbReference type="Proteomes" id="UP001301350">
    <property type="component" value="Unassembled WGS sequence"/>
</dbReference>
<organism evidence="3 4">
    <name type="scientific">Cyanidium caldarium</name>
    <name type="common">Red alga</name>
    <dbReference type="NCBI Taxonomy" id="2771"/>
    <lineage>
        <taxon>Eukaryota</taxon>
        <taxon>Rhodophyta</taxon>
        <taxon>Bangiophyceae</taxon>
        <taxon>Cyanidiales</taxon>
        <taxon>Cyanidiaceae</taxon>
        <taxon>Cyanidium</taxon>
    </lineage>
</organism>
<feature type="region of interest" description="Disordered" evidence="1">
    <location>
        <begin position="473"/>
        <end position="511"/>
    </location>
</feature>
<feature type="compositionally biased region" description="Basic and acidic residues" evidence="1">
    <location>
        <begin position="479"/>
        <end position="489"/>
    </location>
</feature>
<gene>
    <name evidence="3" type="ORF">CDCA_CDCA16G4232</name>
</gene>
<evidence type="ECO:0000256" key="1">
    <source>
        <dbReference type="SAM" id="MobiDB-lite"/>
    </source>
</evidence>
<feature type="compositionally biased region" description="Acidic residues" evidence="1">
    <location>
        <begin position="430"/>
        <end position="440"/>
    </location>
</feature>
<dbReference type="SUPFAM" id="SSF46689">
    <property type="entry name" value="Homeodomain-like"/>
    <property type="match status" value="1"/>
</dbReference>
<dbReference type="AlphaFoldDB" id="A0AAV9J0V5"/>
<feature type="region of interest" description="Disordered" evidence="1">
    <location>
        <begin position="220"/>
        <end position="243"/>
    </location>
</feature>
<dbReference type="InterPro" id="IPR013083">
    <property type="entry name" value="Znf_RING/FYVE/PHD"/>
</dbReference>
<comment type="caution">
    <text evidence="3">The sequence shown here is derived from an EMBL/GenBank/DDBJ whole genome shotgun (WGS) entry which is preliminary data.</text>
</comment>
<sequence length="649" mass="71520">MARGMDRSVEGMVVEERGGAALFENGKVRPGWGAAGAAVASDTQAAVPGASLNGRLRRWREVHEAERERRRLDGGVNGYAAVAASAGDSSVSLARVGALVELSELDEEQRALFAQRIAEHQARFSAYEKRERSEKVSKIQNVFPYLCEEECVEAMNLIAEERRELDDNVAVLGVEDEAITRLVDRGFELVVRQEVALRYMERAARAGELAAAAAMPAKWSATTGGAPRSRMRRGTARRAQGGKSNTELMVEGIRIGRRQDGRFCLDDAVRQVEQTGSFDGWSEARIKAWRNKEQNPNAYYYRFNDPGEEQRNGKWSRQEHDAFMRRLVECKIGDNYEWGIFSMALPGRVGYQCSNYYRTLLKRGAIKDDNYYFNQKGEPKFRFKTKDGEECSQTRAAPPNGHGPLRRANGSQRSARGRHASRKRNAWSESDTDDDDDSGGELEYQPRKTAKAAPARRSGRTRTYVCYRELNAGDDEDAIPPRDASDAEASRGGCRSEPATQATSIHAGQDATVAVERSRGRVDDDAHSTITSAVEGTQRHTQCSGGAGAAATADGSDSDSQLAGGVSARDADNPIPHFIDVITMAPVRRPSMSPAGHVLGYSTWRRVLQQAPKNTCPFTKAPLRLCDLVLLTHANIEQCRSRIIGLDDA</sequence>
<feature type="region of interest" description="Disordered" evidence="1">
    <location>
        <begin position="384"/>
        <end position="460"/>
    </location>
</feature>
<dbReference type="EMBL" id="JANCYW010000016">
    <property type="protein sequence ID" value="KAK4538207.1"/>
    <property type="molecule type" value="Genomic_DNA"/>
</dbReference>
<feature type="region of interest" description="Disordered" evidence="1">
    <location>
        <begin position="533"/>
        <end position="570"/>
    </location>
</feature>
<dbReference type="InterPro" id="IPR001005">
    <property type="entry name" value="SANT/Myb"/>
</dbReference>
<dbReference type="InterPro" id="IPR009057">
    <property type="entry name" value="Homeodomain-like_sf"/>
</dbReference>
<evidence type="ECO:0000313" key="4">
    <source>
        <dbReference type="Proteomes" id="UP001301350"/>
    </source>
</evidence>
<feature type="domain" description="Myb-like" evidence="2">
    <location>
        <begin position="307"/>
        <end position="361"/>
    </location>
</feature>
<evidence type="ECO:0000313" key="3">
    <source>
        <dbReference type="EMBL" id="KAK4538207.1"/>
    </source>
</evidence>
<name>A0AAV9J0V5_CYACA</name>
<feature type="compositionally biased region" description="Basic residues" evidence="1">
    <location>
        <begin position="415"/>
        <end position="425"/>
    </location>
</feature>
<reference evidence="3 4" key="1">
    <citation type="submission" date="2022-07" db="EMBL/GenBank/DDBJ databases">
        <title>Genome-wide signatures of adaptation to extreme environments.</title>
        <authorList>
            <person name="Cho C.H."/>
            <person name="Yoon H.S."/>
        </authorList>
    </citation>
    <scope>NUCLEOTIDE SEQUENCE [LARGE SCALE GENOMIC DNA]</scope>
    <source>
        <strain evidence="3 4">DBV 063 E5</strain>
    </source>
</reference>
<dbReference type="Gene3D" id="1.10.10.60">
    <property type="entry name" value="Homeodomain-like"/>
    <property type="match status" value="1"/>
</dbReference>
<dbReference type="PROSITE" id="PS50090">
    <property type="entry name" value="MYB_LIKE"/>
    <property type="match status" value="1"/>
</dbReference>
<dbReference type="SUPFAM" id="SSF57850">
    <property type="entry name" value="RING/U-box"/>
    <property type="match status" value="1"/>
</dbReference>
<feature type="compositionally biased region" description="Low complexity" evidence="1">
    <location>
        <begin position="549"/>
        <end position="560"/>
    </location>
</feature>
<feature type="compositionally biased region" description="Polar residues" evidence="1">
    <location>
        <begin position="533"/>
        <end position="543"/>
    </location>
</feature>
<dbReference type="Gene3D" id="3.30.40.10">
    <property type="entry name" value="Zinc/RING finger domain, C3HC4 (zinc finger)"/>
    <property type="match status" value="1"/>
</dbReference>